<feature type="domain" description="Transposase IS801/IS1294" evidence="2">
    <location>
        <begin position="67"/>
        <end position="139"/>
    </location>
</feature>
<accession>W4HGZ3</accession>
<proteinExistence type="predicted"/>
<dbReference type="InterPro" id="IPR007069">
    <property type="entry name" value="Transposase_32"/>
</dbReference>
<evidence type="ECO:0000313" key="4">
    <source>
        <dbReference type="Proteomes" id="UP000019063"/>
    </source>
</evidence>
<dbReference type="Pfam" id="PF04986">
    <property type="entry name" value="Y2_Tnp"/>
    <property type="match status" value="1"/>
</dbReference>
<dbReference type="Proteomes" id="UP000019063">
    <property type="component" value="Unassembled WGS sequence"/>
</dbReference>
<dbReference type="GO" id="GO:0003677">
    <property type="term" value="F:DNA binding"/>
    <property type="evidence" value="ECO:0007669"/>
    <property type="project" value="InterPro"/>
</dbReference>
<name>W4HGZ3_9RHOB</name>
<keyword evidence="4" id="KW-1185">Reference proteome</keyword>
<organism evidence="3 4">
    <name type="scientific">Roseivivax marinus</name>
    <dbReference type="NCBI Taxonomy" id="1379903"/>
    <lineage>
        <taxon>Bacteria</taxon>
        <taxon>Pseudomonadati</taxon>
        <taxon>Pseudomonadota</taxon>
        <taxon>Alphaproteobacteria</taxon>
        <taxon>Rhodobacterales</taxon>
        <taxon>Roseobacteraceae</taxon>
        <taxon>Roseivivax</taxon>
    </lineage>
</organism>
<dbReference type="GO" id="GO:0004803">
    <property type="term" value="F:transposase activity"/>
    <property type="evidence" value="ECO:0007669"/>
    <property type="project" value="InterPro"/>
</dbReference>
<dbReference type="eggNOG" id="COG0582">
    <property type="taxonomic scope" value="Bacteria"/>
</dbReference>
<feature type="region of interest" description="Disordered" evidence="1">
    <location>
        <begin position="235"/>
        <end position="260"/>
    </location>
</feature>
<comment type="caution">
    <text evidence="3">The sequence shown here is derived from an EMBL/GenBank/DDBJ whole genome shotgun (WGS) entry which is preliminary data.</text>
</comment>
<protein>
    <submittedName>
        <fullName evidence="3">Putative transposase</fullName>
    </submittedName>
</protein>
<feature type="region of interest" description="Disordered" evidence="1">
    <location>
        <begin position="194"/>
        <end position="223"/>
    </location>
</feature>
<dbReference type="EMBL" id="AQQW01000014">
    <property type="protein sequence ID" value="ETW11265.1"/>
    <property type="molecule type" value="Genomic_DNA"/>
</dbReference>
<evidence type="ECO:0000256" key="1">
    <source>
        <dbReference type="SAM" id="MobiDB-lite"/>
    </source>
</evidence>
<dbReference type="GO" id="GO:0006313">
    <property type="term" value="P:DNA transposition"/>
    <property type="evidence" value="ECO:0007669"/>
    <property type="project" value="InterPro"/>
</dbReference>
<dbReference type="eggNOG" id="COG0517">
    <property type="taxonomic scope" value="Bacteria"/>
</dbReference>
<dbReference type="STRING" id="1379903.ATO8_18215"/>
<feature type="compositionally biased region" description="Basic residues" evidence="1">
    <location>
        <begin position="249"/>
        <end position="258"/>
    </location>
</feature>
<sequence length="324" mass="36979">MIVTTSSRSRVDPERLQRIHWAARPEMIGSAFLFPSRFHDRPHISTRQYARLVRDWVTAIGLEPSGYLSRYTRRVAISNHRLVSGNAETVAFRWKDYRIKRGDRQKVMRLATDEFIRRFLIHGLPHGFHRIRHYGFLASAGHKDKVAQIRELLKTSKPPRRRMTPPHHPIRCERHAPIAVDQCASLRSSAAARYRDPGHLRGGAPQDDTADDTTDTPPALTLLPGTDKLAQLATTRQVRPSSEIYRPPRSNHPRHQRQMHLCVSELGRGKTGRENDRRHAFSIDSAQHLAASTLGGFPTRADRPPGRAFTPRPASKNLHQRRPP</sequence>
<evidence type="ECO:0000313" key="3">
    <source>
        <dbReference type="EMBL" id="ETW11265.1"/>
    </source>
</evidence>
<evidence type="ECO:0000259" key="2">
    <source>
        <dbReference type="Pfam" id="PF04986"/>
    </source>
</evidence>
<reference evidence="3 4" key="1">
    <citation type="journal article" date="2014" name="Antonie Van Leeuwenhoek">
        <title>Roseivivax atlanticus sp. nov., isolated from surface seawater of the Atlantic Ocean.</title>
        <authorList>
            <person name="Li G."/>
            <person name="Lai Q."/>
            <person name="Liu X."/>
            <person name="Sun F."/>
            <person name="Shao Z."/>
        </authorList>
    </citation>
    <scope>NUCLEOTIDE SEQUENCE [LARGE SCALE GENOMIC DNA]</scope>
    <source>
        <strain evidence="3 4">22II-s10s</strain>
    </source>
</reference>
<dbReference type="PANTHER" id="PTHR37023">
    <property type="entry name" value="TRANSPOSASE"/>
    <property type="match status" value="1"/>
</dbReference>
<dbReference type="PANTHER" id="PTHR37023:SF1">
    <property type="entry name" value="ISSOD25 TRANSPOSASE TNPA_ISSOD25"/>
    <property type="match status" value="1"/>
</dbReference>
<feature type="region of interest" description="Disordered" evidence="1">
    <location>
        <begin position="288"/>
        <end position="324"/>
    </location>
</feature>
<dbReference type="AlphaFoldDB" id="W4HGZ3"/>
<gene>
    <name evidence="3" type="ORF">ATO8_18215</name>
</gene>